<feature type="region of interest" description="Disordered" evidence="1">
    <location>
        <begin position="46"/>
        <end position="68"/>
    </location>
</feature>
<keyword evidence="3" id="KW-1185">Reference proteome</keyword>
<dbReference type="AlphaFoldDB" id="A0A3M2SPS2"/>
<dbReference type="Proteomes" id="UP000277212">
    <property type="component" value="Unassembled WGS sequence"/>
</dbReference>
<feature type="compositionally biased region" description="Polar residues" evidence="1">
    <location>
        <begin position="46"/>
        <end position="55"/>
    </location>
</feature>
<gene>
    <name evidence="2" type="ORF">CDV36_000824</name>
</gene>
<accession>A0A3M2SPS2</accession>
<evidence type="ECO:0000256" key="1">
    <source>
        <dbReference type="SAM" id="MobiDB-lite"/>
    </source>
</evidence>
<sequence length="205" mass="23220">MSSTCSLKVYMPIDSPDNSQLVRLNIRSLNKWHQNIAQHCPFVSPWSDSNSTQGSDSRDAGAGAGKRQVPERSLLIGEIREQRYVRTSPLADGVWASELSTYRLKGWELLHRVITDGLTSTDASRVPPCDPDQRVYILFVEETETGKLVVPKAVNIGICPRNILMMRLDQVEKRGWRDVVWVGKKGEVLKYMMDKKVCIETMVWG</sequence>
<organism evidence="2 3">
    <name type="scientific">Fusarium kuroshium</name>
    <dbReference type="NCBI Taxonomy" id="2010991"/>
    <lineage>
        <taxon>Eukaryota</taxon>
        <taxon>Fungi</taxon>
        <taxon>Dikarya</taxon>
        <taxon>Ascomycota</taxon>
        <taxon>Pezizomycotina</taxon>
        <taxon>Sordariomycetes</taxon>
        <taxon>Hypocreomycetidae</taxon>
        <taxon>Hypocreales</taxon>
        <taxon>Nectriaceae</taxon>
        <taxon>Fusarium</taxon>
        <taxon>Fusarium solani species complex</taxon>
    </lineage>
</organism>
<dbReference type="EMBL" id="NKUJ01000007">
    <property type="protein sequence ID" value="RMJ19563.1"/>
    <property type="molecule type" value="Genomic_DNA"/>
</dbReference>
<evidence type="ECO:0000313" key="2">
    <source>
        <dbReference type="EMBL" id="RMJ19563.1"/>
    </source>
</evidence>
<evidence type="ECO:0000313" key="3">
    <source>
        <dbReference type="Proteomes" id="UP000277212"/>
    </source>
</evidence>
<comment type="caution">
    <text evidence="2">The sequence shown here is derived from an EMBL/GenBank/DDBJ whole genome shotgun (WGS) entry which is preliminary data.</text>
</comment>
<reference evidence="2 3" key="1">
    <citation type="submission" date="2017-06" db="EMBL/GenBank/DDBJ databases">
        <title>Comparative genomic analysis of Ambrosia Fusariam Clade fungi.</title>
        <authorList>
            <person name="Stajich J.E."/>
            <person name="Carrillo J."/>
            <person name="Kijimoto T."/>
            <person name="Eskalen A."/>
            <person name="O'Donnell K."/>
            <person name="Kasson M."/>
        </authorList>
    </citation>
    <scope>NUCLEOTIDE SEQUENCE [LARGE SCALE GENOMIC DNA]</scope>
    <source>
        <strain evidence="2">UCR3666</strain>
    </source>
</reference>
<proteinExistence type="predicted"/>
<name>A0A3M2SPS2_9HYPO</name>
<dbReference type="OrthoDB" id="5056676at2759"/>
<protein>
    <submittedName>
        <fullName evidence="2">Uncharacterized protein</fullName>
    </submittedName>
</protein>